<proteinExistence type="predicted"/>
<name>A0A134BAG2_9PORP</name>
<sequence>MADKFGLRTWTINLRAWIFGFTHLVFKTTYIDRRIPLREGAFFFVRRTLFPPQDKRNTRDKAKDLRITSKRYIGVLGVRSLSTLNRG</sequence>
<protein>
    <submittedName>
        <fullName evidence="1">Uncharacterized protein</fullName>
    </submittedName>
</protein>
<gene>
    <name evidence="1" type="ORF">HMPREF3185_00711</name>
</gene>
<reference evidence="2" key="1">
    <citation type="submission" date="2016-01" db="EMBL/GenBank/DDBJ databases">
        <authorList>
            <person name="Mitreva M."/>
            <person name="Pepin K.H."/>
            <person name="Mihindukulasuriya K.A."/>
            <person name="Fulton R."/>
            <person name="Fronick C."/>
            <person name="O'Laughlin M."/>
            <person name="Miner T."/>
            <person name="Herter B."/>
            <person name="Rosa B.A."/>
            <person name="Cordes M."/>
            <person name="Tomlinson C."/>
            <person name="Wollam A."/>
            <person name="Palsikar V.B."/>
            <person name="Mardis E.R."/>
            <person name="Wilson R.K."/>
        </authorList>
    </citation>
    <scope>NUCLEOTIDE SEQUENCE [LARGE SCALE GENOMIC DNA]</scope>
    <source>
        <strain evidence="2">KA00683</strain>
    </source>
</reference>
<keyword evidence="2" id="KW-1185">Reference proteome</keyword>
<dbReference type="EMBL" id="LSDK01000051">
    <property type="protein sequence ID" value="KXB76953.1"/>
    <property type="molecule type" value="Genomic_DNA"/>
</dbReference>
<evidence type="ECO:0000313" key="1">
    <source>
        <dbReference type="EMBL" id="KXB76953.1"/>
    </source>
</evidence>
<evidence type="ECO:0000313" key="2">
    <source>
        <dbReference type="Proteomes" id="UP000070224"/>
    </source>
</evidence>
<dbReference type="Proteomes" id="UP000070224">
    <property type="component" value="Unassembled WGS sequence"/>
</dbReference>
<dbReference type="AlphaFoldDB" id="A0A134BAG2"/>
<comment type="caution">
    <text evidence="1">The sequence shown here is derived from an EMBL/GenBank/DDBJ whole genome shotgun (WGS) entry which is preliminary data.</text>
</comment>
<dbReference type="PATRIC" id="fig|322095.3.peg.702"/>
<organism evidence="1 2">
    <name type="scientific">Porphyromonas somerae</name>
    <dbReference type="NCBI Taxonomy" id="322095"/>
    <lineage>
        <taxon>Bacteria</taxon>
        <taxon>Pseudomonadati</taxon>
        <taxon>Bacteroidota</taxon>
        <taxon>Bacteroidia</taxon>
        <taxon>Bacteroidales</taxon>
        <taxon>Porphyromonadaceae</taxon>
        <taxon>Porphyromonas</taxon>
    </lineage>
</organism>
<accession>A0A134BAG2</accession>